<dbReference type="Proteomes" id="UP001142055">
    <property type="component" value="Chromosome 4"/>
</dbReference>
<keyword evidence="2" id="KW-1185">Reference proteome</keyword>
<protein>
    <submittedName>
        <fullName evidence="1">Uncharacterized protein</fullName>
    </submittedName>
</protein>
<comment type="caution">
    <text evidence="1">The sequence shown here is derived from an EMBL/GenBank/DDBJ whole genome shotgun (WGS) entry which is preliminary data.</text>
</comment>
<gene>
    <name evidence="1" type="ORF">RDWZM_009978</name>
</gene>
<dbReference type="EMBL" id="JAPWDV010000004">
    <property type="protein sequence ID" value="KAJ6215478.1"/>
    <property type="molecule type" value="Genomic_DNA"/>
</dbReference>
<accession>A0A9Q0LVX6</accession>
<sequence>TSIPNSINYTQANCIMNSCQPISNVGSSSGGPISLPGSSPGGNSVLPRYPAAILHNN</sequence>
<evidence type="ECO:0000313" key="2">
    <source>
        <dbReference type="Proteomes" id="UP001142055"/>
    </source>
</evidence>
<name>A0A9Q0LVX6_BLOTA</name>
<reference evidence="1" key="1">
    <citation type="submission" date="2022-12" db="EMBL/GenBank/DDBJ databases">
        <title>Genome assemblies of Blomia tropicalis.</title>
        <authorList>
            <person name="Cui Y."/>
        </authorList>
    </citation>
    <scope>NUCLEOTIDE SEQUENCE</scope>
    <source>
        <tissue evidence="1">Adult mites</tissue>
    </source>
</reference>
<dbReference type="AlphaFoldDB" id="A0A9Q0LVX6"/>
<evidence type="ECO:0000313" key="1">
    <source>
        <dbReference type="EMBL" id="KAJ6215478.1"/>
    </source>
</evidence>
<organism evidence="1 2">
    <name type="scientific">Blomia tropicalis</name>
    <name type="common">Mite</name>
    <dbReference type="NCBI Taxonomy" id="40697"/>
    <lineage>
        <taxon>Eukaryota</taxon>
        <taxon>Metazoa</taxon>
        <taxon>Ecdysozoa</taxon>
        <taxon>Arthropoda</taxon>
        <taxon>Chelicerata</taxon>
        <taxon>Arachnida</taxon>
        <taxon>Acari</taxon>
        <taxon>Acariformes</taxon>
        <taxon>Sarcoptiformes</taxon>
        <taxon>Astigmata</taxon>
        <taxon>Glycyphagoidea</taxon>
        <taxon>Echimyopodidae</taxon>
        <taxon>Blomia</taxon>
    </lineage>
</organism>
<feature type="non-terminal residue" evidence="1">
    <location>
        <position position="1"/>
    </location>
</feature>
<proteinExistence type="predicted"/>